<dbReference type="CDD" id="cd00051">
    <property type="entry name" value="EFh"/>
    <property type="match status" value="1"/>
</dbReference>
<dbReference type="SMART" id="SM00220">
    <property type="entry name" value="S_TKc"/>
    <property type="match status" value="1"/>
</dbReference>
<evidence type="ECO:0000256" key="4">
    <source>
        <dbReference type="ARBA" id="ARBA00022741"/>
    </source>
</evidence>
<evidence type="ECO:0000256" key="7">
    <source>
        <dbReference type="ARBA" id="ARBA00022840"/>
    </source>
</evidence>
<keyword evidence="6" id="KW-0106">Calcium</keyword>
<evidence type="ECO:0000256" key="1">
    <source>
        <dbReference type="ARBA" id="ARBA00001946"/>
    </source>
</evidence>
<feature type="binding site" evidence="11">
    <location>
        <position position="120"/>
    </location>
    <ligand>
        <name>ATP</name>
        <dbReference type="ChEBI" id="CHEBI:30616"/>
    </ligand>
</feature>
<dbReference type="PROSITE" id="PS00107">
    <property type="entry name" value="PROTEIN_KINASE_ATP"/>
    <property type="match status" value="1"/>
</dbReference>
<organism evidence="16 17">
    <name type="scientific">Durusdinium trenchii</name>
    <dbReference type="NCBI Taxonomy" id="1381693"/>
    <lineage>
        <taxon>Eukaryota</taxon>
        <taxon>Sar</taxon>
        <taxon>Alveolata</taxon>
        <taxon>Dinophyceae</taxon>
        <taxon>Suessiales</taxon>
        <taxon>Symbiodiniaceae</taxon>
        <taxon>Durusdinium</taxon>
    </lineage>
</organism>
<feature type="repeat" description="TPR" evidence="10">
    <location>
        <begin position="1203"/>
        <end position="1236"/>
    </location>
</feature>
<evidence type="ECO:0000256" key="9">
    <source>
        <dbReference type="PROSITE-ProRule" id="PRU00239"/>
    </source>
</evidence>
<keyword evidence="10" id="KW-0802">TPR repeat</keyword>
<keyword evidence="4 11" id="KW-0547">Nucleotide-binding</keyword>
<dbReference type="SUPFAM" id="SSF56112">
    <property type="entry name" value="Protein kinase-like (PK-like)"/>
    <property type="match status" value="1"/>
</dbReference>
<dbReference type="PROSITE" id="PS50203">
    <property type="entry name" value="CALPAIN_CAT"/>
    <property type="match status" value="1"/>
</dbReference>
<dbReference type="PANTHER" id="PTHR24349">
    <property type="entry name" value="SERINE/THREONINE-PROTEIN KINASE"/>
    <property type="match status" value="1"/>
</dbReference>
<dbReference type="InterPro" id="IPR032675">
    <property type="entry name" value="LRR_dom_sf"/>
</dbReference>
<evidence type="ECO:0000313" key="16">
    <source>
        <dbReference type="EMBL" id="CAK9044254.1"/>
    </source>
</evidence>
<feature type="domain" description="EF-hand" evidence="15">
    <location>
        <begin position="506"/>
        <end position="541"/>
    </location>
</feature>
<evidence type="ECO:0000256" key="2">
    <source>
        <dbReference type="ARBA" id="ARBA00022527"/>
    </source>
</evidence>
<dbReference type="SUPFAM" id="SSF52047">
    <property type="entry name" value="RNI-like"/>
    <property type="match status" value="1"/>
</dbReference>
<evidence type="ECO:0000313" key="17">
    <source>
        <dbReference type="Proteomes" id="UP001642464"/>
    </source>
</evidence>
<reference evidence="16 17" key="1">
    <citation type="submission" date="2024-02" db="EMBL/GenBank/DDBJ databases">
        <authorList>
            <person name="Chen Y."/>
            <person name="Shah S."/>
            <person name="Dougan E. K."/>
            <person name="Thang M."/>
            <person name="Chan C."/>
        </authorList>
    </citation>
    <scope>NUCLEOTIDE SEQUENCE [LARGE SCALE GENOMIC DNA]</scope>
</reference>
<comment type="cofactor">
    <cofactor evidence="1">
        <name>Mg(2+)</name>
        <dbReference type="ChEBI" id="CHEBI:18420"/>
    </cofactor>
</comment>
<dbReference type="InterPro" id="IPR011992">
    <property type="entry name" value="EF-hand-dom_pair"/>
</dbReference>
<feature type="region of interest" description="Disordered" evidence="12">
    <location>
        <begin position="1153"/>
        <end position="1174"/>
    </location>
</feature>
<feature type="compositionally biased region" description="Polar residues" evidence="12">
    <location>
        <begin position="43"/>
        <end position="55"/>
    </location>
</feature>
<feature type="region of interest" description="Disordered" evidence="12">
    <location>
        <begin position="43"/>
        <end position="64"/>
    </location>
</feature>
<dbReference type="PROSITE" id="PS50222">
    <property type="entry name" value="EF_HAND_2"/>
    <property type="match status" value="2"/>
</dbReference>
<dbReference type="PROSITE" id="PS00018">
    <property type="entry name" value="EF_HAND_1"/>
    <property type="match status" value="1"/>
</dbReference>
<dbReference type="Gene3D" id="1.25.40.10">
    <property type="entry name" value="Tetratricopeptide repeat domain"/>
    <property type="match status" value="1"/>
</dbReference>
<dbReference type="InterPro" id="IPR000719">
    <property type="entry name" value="Prot_kinase_dom"/>
</dbReference>
<dbReference type="InterPro" id="IPR019734">
    <property type="entry name" value="TPR_rpt"/>
</dbReference>
<evidence type="ECO:0000259" key="15">
    <source>
        <dbReference type="PROSITE" id="PS50222"/>
    </source>
</evidence>
<evidence type="ECO:0000256" key="10">
    <source>
        <dbReference type="PROSITE-ProRule" id="PRU00339"/>
    </source>
</evidence>
<keyword evidence="7 11" id="KW-0067">ATP-binding</keyword>
<name>A0ABP0M0G6_9DINO</name>
<dbReference type="EMBL" id="CAXAMM010018813">
    <property type="protein sequence ID" value="CAK9044254.1"/>
    <property type="molecule type" value="Genomic_DNA"/>
</dbReference>
<dbReference type="InterPro" id="IPR017441">
    <property type="entry name" value="Protein_kinase_ATP_BS"/>
</dbReference>
<dbReference type="InterPro" id="IPR002048">
    <property type="entry name" value="EF_hand_dom"/>
</dbReference>
<protein>
    <submittedName>
        <fullName evidence="16">Calcium-dependent protein kinase 28</fullName>
    </submittedName>
</protein>
<dbReference type="PROSITE" id="PS50011">
    <property type="entry name" value="PROTEIN_KINASE_DOM"/>
    <property type="match status" value="1"/>
</dbReference>
<feature type="domain" description="Protein kinase" evidence="13">
    <location>
        <begin position="91"/>
        <end position="406"/>
    </location>
</feature>
<dbReference type="Gene3D" id="1.10.510.10">
    <property type="entry name" value="Transferase(Phosphotransferase) domain 1"/>
    <property type="match status" value="1"/>
</dbReference>
<comment type="similarity">
    <text evidence="8">Belongs to the protein kinase superfamily. Ser/Thr protein kinase family. CDPK subfamily.</text>
</comment>
<sequence length="1579" mass="177244">MRRLLRKKRFAKAVSCQNFISNVSDIGVSVKNVLVNTMTSFVGTPASNETRSSGIDESFEPRAEESELPLAIQSKVLRHISFHDVYDIGKEGKEEVLGTGMHGAVLVAKHRKSGRRVAAKCLEEPDTNTLPEEEAGIGAVARRAFGSKECFGPLALLRFVPADWQGELFELAAGTSSVKREGASMLDTEAILFTFLELGNFVLRRFRRMFGSCQVQARIAVLVKQMAAAIRYIHSMGMVHRDIKLLGQRLENWVFASPQQERLKLIDFGLATQIVTEGLQTQLTSECRQLLHIDRQKTELSRQSRISSYCVLEHEEIIGLKDGAICKGDGYGQEVDVWALGVLIYMLVSGMNIANFKYCDDPLAEHFEGRRWENVSPQCKDLIRRCMEREPEKRLTAAGVQMHPWLCQVASGQMPLMALAPVLKDLCFAGTRMSKCTALAHICGSLASTIYLSPETWTLYKDYFMALECLETLAPKGALSISKLVAAFEEVVAQPEKEKSNGSELAHVTDSFRSIAALDRTGDGRLHFFEFLGAMIGAGRIQIHEADVADVFAAFDVDRDGIISEKDMTSIMKDQEAQVLNRTTSSENLAFPIEDRTTLLEALNRRDAQCCCELDENKSTAVMQLAGQAAPNPPQMQKLLSKAKLQMEWQVQRQVAYRDVRSAVKLKSLNRGYRTPDPSPTRNAEKEVYSVLRVVAACRNPWGAGEWKGKWSDATLGLKREARDAPRPRKKQGWECPAPSVEDWEDYKEWLQQQERKQELPAGPQIFLADISLLFHQDPDVKLPWIHRVKCELPRRVGRLAGDLPIKASYIGFGRESAEEGYEIFQEAMAEIGVLLCRHIHHPTNRFELAHLEQSDLIFLDRGERKRLWETLGTDLGGSEVAEHVKWRYLQGAVVIAVGESMTLLGEKSWYWSNDVAIPFKGWCIFPHIVAPEDGTDMEELVEQFGGAGVVILGIHKGGGMIFNKDGLVEPARQMIQEYRWDWQSKSVKQALLLGPPRNTGLICPLYTASREVAGDDELHDVYAYALTVEEEEEEQRLISKFDPFDRWLDVQTQQELDALKKQGNEAFKAGKADVAFLHYNQAQVLLCSAAKPWPELPEKLRMAIEAKSEETASQGCSPRKEDYQACAIELSLLLNISACSLLAYSQDLSRKLEKPDPEEDLKPKSSNGKDPASMMLVEVKDNLVVAFRAANDALRLSLARSAKAWFRRATAFEKMRDYRNAVLDLEEALLREPQDKAIVKKRNEMRDLASHVAENMYYARHKELDAQEQRLNLETRRALHLRGYLGFDKYEDKDLQFALQQPAARVVDSTLEELDGRLSLRLPMPSEAREDAPYLHTHALWTWEFLVQRSVGLRILCIEDVDLGSGPLEWLCKGLRSHQEIQALHFTGVHLGPAGAKMMRNVLAQNKSLIDVKLDRCGILDSGLAELAEGLADHCGPLEFLSLRQNTITFKKLSKLVSALCRDESKLALGELDLSENPLGAAGAKELAKLFSSDEHKLRVLRLQDCLLDLAAFWRLVAKLDNDRPLTHLDLRLNPIGRGTRRCWRGHAVRPSVESAAGTSDRRAADWIVSASPLVGLT</sequence>
<accession>A0ABP0M0G6</accession>
<dbReference type="InterPro" id="IPR050205">
    <property type="entry name" value="CDPK_Ser/Thr_kinases"/>
</dbReference>
<dbReference type="Pfam" id="PF00069">
    <property type="entry name" value="Pkinase"/>
    <property type="match status" value="2"/>
</dbReference>
<dbReference type="SMART" id="SM00028">
    <property type="entry name" value="TPR"/>
    <property type="match status" value="1"/>
</dbReference>
<dbReference type="SUPFAM" id="SSF48452">
    <property type="entry name" value="TPR-like"/>
    <property type="match status" value="1"/>
</dbReference>
<dbReference type="SMART" id="SM00054">
    <property type="entry name" value="EFh"/>
    <property type="match status" value="2"/>
</dbReference>
<dbReference type="InterPro" id="IPR011009">
    <property type="entry name" value="Kinase-like_dom_sf"/>
</dbReference>
<dbReference type="InterPro" id="IPR018247">
    <property type="entry name" value="EF_Hand_1_Ca_BS"/>
</dbReference>
<evidence type="ECO:0000256" key="6">
    <source>
        <dbReference type="ARBA" id="ARBA00022837"/>
    </source>
</evidence>
<feature type="domain" description="EF-hand" evidence="15">
    <location>
        <begin position="543"/>
        <end position="578"/>
    </location>
</feature>
<evidence type="ECO:0000256" key="11">
    <source>
        <dbReference type="PROSITE-ProRule" id="PRU10141"/>
    </source>
</evidence>
<comment type="caution">
    <text evidence="16">The sequence shown here is derived from an EMBL/GenBank/DDBJ whole genome shotgun (WGS) entry which is preliminary data.</text>
</comment>
<evidence type="ECO:0000256" key="8">
    <source>
        <dbReference type="ARBA" id="ARBA00024334"/>
    </source>
</evidence>
<evidence type="ECO:0000259" key="14">
    <source>
        <dbReference type="PROSITE" id="PS50203"/>
    </source>
</evidence>
<feature type="domain" description="Calpain catalytic" evidence="14">
    <location>
        <begin position="699"/>
        <end position="755"/>
    </location>
</feature>
<dbReference type="InterPro" id="IPR001300">
    <property type="entry name" value="Peptidase_C2_calpain_cat"/>
</dbReference>
<dbReference type="GO" id="GO:0016301">
    <property type="term" value="F:kinase activity"/>
    <property type="evidence" value="ECO:0007669"/>
    <property type="project" value="UniProtKB-KW"/>
</dbReference>
<dbReference type="Gene3D" id="1.10.238.10">
    <property type="entry name" value="EF-hand"/>
    <property type="match status" value="1"/>
</dbReference>
<evidence type="ECO:0000256" key="3">
    <source>
        <dbReference type="ARBA" id="ARBA00022679"/>
    </source>
</evidence>
<comment type="caution">
    <text evidence="9">Lacks conserved residue(s) required for the propagation of feature annotation.</text>
</comment>
<keyword evidence="17" id="KW-1185">Reference proteome</keyword>
<evidence type="ECO:0000259" key="13">
    <source>
        <dbReference type="PROSITE" id="PS50011"/>
    </source>
</evidence>
<keyword evidence="5 16" id="KW-0418">Kinase</keyword>
<evidence type="ECO:0000256" key="12">
    <source>
        <dbReference type="SAM" id="MobiDB-lite"/>
    </source>
</evidence>
<dbReference type="InterPro" id="IPR011990">
    <property type="entry name" value="TPR-like_helical_dom_sf"/>
</dbReference>
<keyword evidence="3" id="KW-0808">Transferase</keyword>
<keyword evidence="2" id="KW-0723">Serine/threonine-protein kinase</keyword>
<dbReference type="Gene3D" id="3.80.10.10">
    <property type="entry name" value="Ribonuclease Inhibitor"/>
    <property type="match status" value="1"/>
</dbReference>
<dbReference type="PROSITE" id="PS50005">
    <property type="entry name" value="TPR"/>
    <property type="match status" value="1"/>
</dbReference>
<dbReference type="SMART" id="SM00368">
    <property type="entry name" value="LRR_RI"/>
    <property type="match status" value="4"/>
</dbReference>
<feature type="non-terminal residue" evidence="16">
    <location>
        <position position="1579"/>
    </location>
</feature>
<feature type="compositionally biased region" description="Basic and acidic residues" evidence="12">
    <location>
        <begin position="1153"/>
        <end position="1164"/>
    </location>
</feature>
<gene>
    <name evidence="16" type="ORF">SCF082_LOCUS25176</name>
</gene>
<evidence type="ECO:0000256" key="5">
    <source>
        <dbReference type="ARBA" id="ARBA00022777"/>
    </source>
</evidence>
<proteinExistence type="inferred from homology"/>
<dbReference type="SUPFAM" id="SSF47473">
    <property type="entry name" value="EF-hand"/>
    <property type="match status" value="1"/>
</dbReference>
<dbReference type="Proteomes" id="UP001642464">
    <property type="component" value="Unassembled WGS sequence"/>
</dbReference>